<organism evidence="1 2">
    <name type="scientific">Thermococcus paralvinellae</name>
    <dbReference type="NCBI Taxonomy" id="582419"/>
    <lineage>
        <taxon>Archaea</taxon>
        <taxon>Methanobacteriati</taxon>
        <taxon>Methanobacteriota</taxon>
        <taxon>Thermococci</taxon>
        <taxon>Thermococcales</taxon>
        <taxon>Thermococcaceae</taxon>
        <taxon>Thermococcus</taxon>
    </lineage>
</organism>
<gene>
    <name evidence="1" type="ORF">TES1_1190</name>
</gene>
<dbReference type="EMBL" id="CP006965">
    <property type="protein sequence ID" value="AHF80572.1"/>
    <property type="molecule type" value="Genomic_DNA"/>
</dbReference>
<dbReference type="KEGG" id="ths:TES1_1190"/>
<reference evidence="1 2" key="1">
    <citation type="journal article" date="2014" name="Int. J. Syst. Evol. Microbiol.">
        <title>Thermococcus paralvinellae sp. nov. and Thermococcus cleftensis sp. nov. of hyperthermophilic heterotrophs from deep-sea hydrothermal vents.</title>
        <authorList>
            <person name="Hensley S.A."/>
            <person name="Jung J.H."/>
            <person name="Park C.S."/>
            <person name="Holden J.F."/>
        </authorList>
    </citation>
    <scope>NUCLEOTIDE SEQUENCE [LARGE SCALE GENOMIC DNA]</scope>
    <source>
        <strain evidence="1 2">ES1</strain>
    </source>
</reference>
<dbReference type="STRING" id="582419.TES1_1190"/>
<dbReference type="GeneID" id="24906569"/>
<dbReference type="OrthoDB" id="379817at2157"/>
<evidence type="ECO:0000313" key="1">
    <source>
        <dbReference type="EMBL" id="AHF80572.1"/>
    </source>
</evidence>
<name>W0I769_9EURY</name>
<sequence length="234" mass="27610">MGHTIGKLAELKADTFAERRKRKKYHDTLGEHLHHFHDDYELFRKIVKTLYPEAEETEIQKYAVQIESSGDRSKGFGIWIEGYGKHAEQVPAWEYPKLSLFYRLLTALTAMKHHLDIEDAYRALSVELPKRLSHRVSRPDEIDEIEKKVEELVKEGLIPEFSKRDVVDLAKELSEIVYEIFPDKESILKHRERILKQTREDRSWGVKDKGLGDYWYEVVLRDVLKKHSKKSPKL</sequence>
<dbReference type="AlphaFoldDB" id="W0I769"/>
<dbReference type="HOGENOM" id="CLU_1182923_0_0_2"/>
<evidence type="ECO:0000313" key="2">
    <source>
        <dbReference type="Proteomes" id="UP000019027"/>
    </source>
</evidence>
<protein>
    <submittedName>
        <fullName evidence="1">Uncharacterized protein</fullName>
    </submittedName>
</protein>
<accession>W0I769</accession>
<proteinExistence type="predicted"/>
<dbReference type="Proteomes" id="UP000019027">
    <property type="component" value="Chromosome"/>
</dbReference>
<keyword evidence="2" id="KW-1185">Reference proteome</keyword>
<dbReference type="RefSeq" id="WP_042681166.1">
    <property type="nucleotide sequence ID" value="NZ_CP006965.1"/>
</dbReference>